<dbReference type="EMBL" id="PFLK01000044">
    <property type="protein sequence ID" value="PIY74884.1"/>
    <property type="molecule type" value="Genomic_DNA"/>
</dbReference>
<protein>
    <recommendedName>
        <fullName evidence="3">Addiction module toxin RelE</fullName>
    </recommendedName>
</protein>
<dbReference type="Proteomes" id="UP000229481">
    <property type="component" value="Unassembled WGS sequence"/>
</dbReference>
<gene>
    <name evidence="1" type="ORF">COY85_01965</name>
</gene>
<organism evidence="1 2">
    <name type="scientific">Candidatus Portnoybacteria bacterium CG_4_10_14_0_8_um_filter_40_50</name>
    <dbReference type="NCBI Taxonomy" id="1974800"/>
    <lineage>
        <taxon>Bacteria</taxon>
        <taxon>Candidatus Portnoyibacteriota</taxon>
    </lineage>
</organism>
<dbReference type="AlphaFoldDB" id="A0A2M7QRF0"/>
<sequence>MNFNELPEFSKECKRLAKKYKSLSSDLREFRSVVSVVPLGNSKHFNIVSQTDSVKIIKARLFCRYLKGSSLRVIYAYIEKRKKIDFIEMYFKGNRENEDRERIKQYLKSVDF</sequence>
<reference evidence="2" key="1">
    <citation type="submission" date="2017-09" db="EMBL/GenBank/DDBJ databases">
        <title>Depth-based differentiation of microbial function through sediment-hosted aquifers and enrichment of novel symbionts in the deep terrestrial subsurface.</title>
        <authorList>
            <person name="Probst A.J."/>
            <person name="Ladd B."/>
            <person name="Jarett J.K."/>
            <person name="Geller-Mcgrath D.E."/>
            <person name="Sieber C.M.K."/>
            <person name="Emerson J.B."/>
            <person name="Anantharaman K."/>
            <person name="Thomas B.C."/>
            <person name="Malmstrom R."/>
            <person name="Stieglmeier M."/>
            <person name="Klingl A."/>
            <person name="Woyke T."/>
            <person name="Ryan C.M."/>
            <person name="Banfield J.F."/>
        </authorList>
    </citation>
    <scope>NUCLEOTIDE SEQUENCE [LARGE SCALE GENOMIC DNA]</scope>
</reference>
<accession>A0A2M7QRF0</accession>
<evidence type="ECO:0008006" key="3">
    <source>
        <dbReference type="Google" id="ProtNLM"/>
    </source>
</evidence>
<evidence type="ECO:0000313" key="2">
    <source>
        <dbReference type="Proteomes" id="UP000229481"/>
    </source>
</evidence>
<proteinExistence type="predicted"/>
<name>A0A2M7QRF0_9BACT</name>
<evidence type="ECO:0000313" key="1">
    <source>
        <dbReference type="EMBL" id="PIY74884.1"/>
    </source>
</evidence>
<comment type="caution">
    <text evidence="1">The sequence shown here is derived from an EMBL/GenBank/DDBJ whole genome shotgun (WGS) entry which is preliminary data.</text>
</comment>